<gene>
    <name evidence="2" type="ORF">OKA104_LOCUS22550</name>
</gene>
<dbReference type="AlphaFoldDB" id="A0A819FJV3"/>
<feature type="chain" id="PRO_5032878762" evidence="1">
    <location>
        <begin position="27"/>
        <end position="93"/>
    </location>
</feature>
<organism evidence="2 3">
    <name type="scientific">Adineta steineri</name>
    <dbReference type="NCBI Taxonomy" id="433720"/>
    <lineage>
        <taxon>Eukaryota</taxon>
        <taxon>Metazoa</taxon>
        <taxon>Spiralia</taxon>
        <taxon>Gnathifera</taxon>
        <taxon>Rotifera</taxon>
        <taxon>Eurotatoria</taxon>
        <taxon>Bdelloidea</taxon>
        <taxon>Adinetida</taxon>
        <taxon>Adinetidae</taxon>
        <taxon>Adineta</taxon>
    </lineage>
</organism>
<evidence type="ECO:0000256" key="1">
    <source>
        <dbReference type="SAM" id="SignalP"/>
    </source>
</evidence>
<comment type="caution">
    <text evidence="2">The sequence shown here is derived from an EMBL/GenBank/DDBJ whole genome shotgun (WGS) entry which is preliminary data.</text>
</comment>
<sequence>MFPLHSIRCMVLLSVLFVVMLPSGYTEHASEIMINGTMYTFLMASNSVGFWAVNAQGVVIVCDNSACFKLANLPDVANGPNCKFTGCQTGGKW</sequence>
<dbReference type="EMBL" id="CAJOAY010001649">
    <property type="protein sequence ID" value="CAF3870158.1"/>
    <property type="molecule type" value="Genomic_DNA"/>
</dbReference>
<evidence type="ECO:0000313" key="2">
    <source>
        <dbReference type="EMBL" id="CAF3870158.1"/>
    </source>
</evidence>
<feature type="signal peptide" evidence="1">
    <location>
        <begin position="1"/>
        <end position="26"/>
    </location>
</feature>
<protein>
    <submittedName>
        <fullName evidence="2">Uncharacterized protein</fullName>
    </submittedName>
</protein>
<proteinExistence type="predicted"/>
<evidence type="ECO:0000313" key="3">
    <source>
        <dbReference type="Proteomes" id="UP000663881"/>
    </source>
</evidence>
<accession>A0A819FJV3</accession>
<reference evidence="2" key="1">
    <citation type="submission" date="2021-02" db="EMBL/GenBank/DDBJ databases">
        <authorList>
            <person name="Nowell W R."/>
        </authorList>
    </citation>
    <scope>NUCLEOTIDE SEQUENCE</scope>
</reference>
<name>A0A819FJV3_9BILA</name>
<keyword evidence="1" id="KW-0732">Signal</keyword>
<dbReference type="Proteomes" id="UP000663881">
    <property type="component" value="Unassembled WGS sequence"/>
</dbReference>